<dbReference type="Gene3D" id="1.20.5.340">
    <property type="match status" value="1"/>
</dbReference>
<dbReference type="Proteomes" id="UP000199256">
    <property type="component" value="Unassembled WGS sequence"/>
</dbReference>
<name>A0A1H7K709_9GAMM</name>
<dbReference type="AlphaFoldDB" id="A0A1H7K709"/>
<dbReference type="OrthoDB" id="5771482at2"/>
<organism evidence="2 3">
    <name type="scientific">Ectothiorhodospira marina</name>
    <dbReference type="NCBI Taxonomy" id="1396821"/>
    <lineage>
        <taxon>Bacteria</taxon>
        <taxon>Pseudomonadati</taxon>
        <taxon>Pseudomonadota</taxon>
        <taxon>Gammaproteobacteria</taxon>
        <taxon>Chromatiales</taxon>
        <taxon>Ectothiorhodospiraceae</taxon>
        <taxon>Ectothiorhodospira</taxon>
    </lineage>
</organism>
<dbReference type="EMBL" id="FOAA01000005">
    <property type="protein sequence ID" value="SEK82661.1"/>
    <property type="molecule type" value="Genomic_DNA"/>
</dbReference>
<keyword evidence="1" id="KW-0472">Membrane</keyword>
<protein>
    <recommendedName>
        <fullName evidence="4">DUF1640 domain-containing protein</fullName>
    </recommendedName>
</protein>
<gene>
    <name evidence="2" type="ORF">SAMN05444515_105161</name>
</gene>
<dbReference type="STRING" id="1396821.SAMN05444515_105161"/>
<keyword evidence="1" id="KW-0812">Transmembrane</keyword>
<evidence type="ECO:0008006" key="4">
    <source>
        <dbReference type="Google" id="ProtNLM"/>
    </source>
</evidence>
<evidence type="ECO:0000313" key="2">
    <source>
        <dbReference type="EMBL" id="SEK82661.1"/>
    </source>
</evidence>
<reference evidence="3" key="1">
    <citation type="submission" date="2016-10" db="EMBL/GenBank/DDBJ databases">
        <authorList>
            <person name="Varghese N."/>
            <person name="Submissions S."/>
        </authorList>
    </citation>
    <scope>NUCLEOTIDE SEQUENCE [LARGE SCALE GENOMIC DNA]</scope>
    <source>
        <strain evidence="3">DSM 241</strain>
    </source>
</reference>
<evidence type="ECO:0000313" key="3">
    <source>
        <dbReference type="Proteomes" id="UP000199256"/>
    </source>
</evidence>
<keyword evidence="3" id="KW-1185">Reference proteome</keyword>
<sequence>MASVTFDTHEFIKTLEKAGFDEKQAEAVALAFKNAQREAEVATKEDIALVRSEVREMEHRLKADLIKWMAGLLLAQAALVATLVKLLS</sequence>
<feature type="transmembrane region" description="Helical" evidence="1">
    <location>
        <begin position="65"/>
        <end position="87"/>
    </location>
</feature>
<accession>A0A1H7K709</accession>
<evidence type="ECO:0000256" key="1">
    <source>
        <dbReference type="SAM" id="Phobius"/>
    </source>
</evidence>
<proteinExistence type="predicted"/>
<keyword evidence="1" id="KW-1133">Transmembrane helix</keyword>